<dbReference type="OrthoDB" id="9808239at2"/>
<evidence type="ECO:0000313" key="3">
    <source>
        <dbReference type="EMBL" id="KIL51569.1"/>
    </source>
</evidence>
<dbReference type="RefSeq" id="WP_041121675.1">
    <property type="nucleotide sequence ID" value="NZ_JXRQ01000015.1"/>
</dbReference>
<dbReference type="PATRIC" id="fig|135826.4.peg.1076"/>
<dbReference type="PANTHER" id="PTHR46558:SF4">
    <property type="entry name" value="DNA-BIDING PHAGE PROTEIN"/>
    <property type="match status" value="1"/>
</dbReference>
<name>A0A0C2SC94_9BACL</name>
<evidence type="ECO:0000313" key="4">
    <source>
        <dbReference type="Proteomes" id="UP000031950"/>
    </source>
</evidence>
<protein>
    <recommendedName>
        <fullName evidence="2">HTH cro/C1-type domain-containing protein</fullName>
    </recommendedName>
</protein>
<gene>
    <name evidence="3" type="ORF">KP77_10810</name>
</gene>
<reference evidence="3 4" key="1">
    <citation type="submission" date="2015-01" db="EMBL/GenBank/DDBJ databases">
        <title>Genome sequence of Jeotgalibacillus alimentarius.</title>
        <authorList>
            <person name="Goh K.M."/>
            <person name="Chan K.-G."/>
            <person name="Yaakop A.S."/>
            <person name="Ee R."/>
            <person name="Gan H.M."/>
            <person name="Chan C.S."/>
        </authorList>
    </citation>
    <scope>NUCLEOTIDE SEQUENCE [LARGE SCALE GENOMIC DNA]</scope>
    <source>
        <strain evidence="3 4">YKJ-13</strain>
    </source>
</reference>
<dbReference type="AlphaFoldDB" id="A0A0C2SC94"/>
<keyword evidence="4" id="KW-1185">Reference proteome</keyword>
<proteinExistence type="predicted"/>
<dbReference type="Gene3D" id="1.10.260.40">
    <property type="entry name" value="lambda repressor-like DNA-binding domains"/>
    <property type="match status" value="1"/>
</dbReference>
<sequence>MKNRIKELRQENGISQERMAAMLGVSRQTIISIEKGRYNPSLPLAIQIARCFDTYVEEVFLLEDEQET</sequence>
<dbReference type="EMBL" id="JXRQ01000015">
    <property type="protein sequence ID" value="KIL51569.1"/>
    <property type="molecule type" value="Genomic_DNA"/>
</dbReference>
<keyword evidence="1" id="KW-0238">DNA-binding</keyword>
<comment type="caution">
    <text evidence="3">The sequence shown here is derived from an EMBL/GenBank/DDBJ whole genome shotgun (WGS) entry which is preliminary data.</text>
</comment>
<dbReference type="STRING" id="135826.KP77_10810"/>
<dbReference type="SUPFAM" id="SSF47413">
    <property type="entry name" value="lambda repressor-like DNA-binding domains"/>
    <property type="match status" value="1"/>
</dbReference>
<dbReference type="PROSITE" id="PS50943">
    <property type="entry name" value="HTH_CROC1"/>
    <property type="match status" value="1"/>
</dbReference>
<dbReference type="Pfam" id="PF01381">
    <property type="entry name" value="HTH_3"/>
    <property type="match status" value="1"/>
</dbReference>
<dbReference type="GO" id="GO:0003677">
    <property type="term" value="F:DNA binding"/>
    <property type="evidence" value="ECO:0007669"/>
    <property type="project" value="UniProtKB-KW"/>
</dbReference>
<dbReference type="InterPro" id="IPR001387">
    <property type="entry name" value="Cro/C1-type_HTH"/>
</dbReference>
<accession>A0A0C2SC94</accession>
<dbReference type="InterPro" id="IPR010982">
    <property type="entry name" value="Lambda_DNA-bd_dom_sf"/>
</dbReference>
<organism evidence="3 4">
    <name type="scientific">Jeotgalibacillus alimentarius</name>
    <dbReference type="NCBI Taxonomy" id="135826"/>
    <lineage>
        <taxon>Bacteria</taxon>
        <taxon>Bacillati</taxon>
        <taxon>Bacillota</taxon>
        <taxon>Bacilli</taxon>
        <taxon>Bacillales</taxon>
        <taxon>Caryophanaceae</taxon>
        <taxon>Jeotgalibacillus</taxon>
    </lineage>
</organism>
<feature type="domain" description="HTH cro/C1-type" evidence="2">
    <location>
        <begin position="5"/>
        <end position="59"/>
    </location>
</feature>
<dbReference type="SMART" id="SM00530">
    <property type="entry name" value="HTH_XRE"/>
    <property type="match status" value="1"/>
</dbReference>
<dbReference type="CDD" id="cd00093">
    <property type="entry name" value="HTH_XRE"/>
    <property type="match status" value="1"/>
</dbReference>
<dbReference type="Proteomes" id="UP000031950">
    <property type="component" value="Unassembled WGS sequence"/>
</dbReference>
<dbReference type="PANTHER" id="PTHR46558">
    <property type="entry name" value="TRACRIPTIONAL REGULATORY PROTEIN-RELATED-RELATED"/>
    <property type="match status" value="1"/>
</dbReference>
<evidence type="ECO:0000256" key="1">
    <source>
        <dbReference type="ARBA" id="ARBA00023125"/>
    </source>
</evidence>
<evidence type="ECO:0000259" key="2">
    <source>
        <dbReference type="PROSITE" id="PS50943"/>
    </source>
</evidence>